<evidence type="ECO:0000256" key="4">
    <source>
        <dbReference type="ARBA" id="ARBA00022475"/>
    </source>
</evidence>
<dbReference type="eggNOG" id="COG1296">
    <property type="taxonomic scope" value="Bacteria"/>
</dbReference>
<evidence type="ECO:0000256" key="3">
    <source>
        <dbReference type="ARBA" id="ARBA00022448"/>
    </source>
</evidence>
<dbReference type="HOGENOM" id="CLU_065777_1_1_5"/>
<dbReference type="Pfam" id="PF03591">
    <property type="entry name" value="AzlC"/>
    <property type="match status" value="1"/>
</dbReference>
<keyword evidence="7 8" id="KW-0472">Membrane</keyword>
<dbReference type="InterPro" id="IPR011606">
    <property type="entry name" value="Brnchd-chn_aa_trnsp_permease"/>
</dbReference>
<keyword evidence="3" id="KW-0813">Transport</keyword>
<keyword evidence="10" id="KW-1185">Reference proteome</keyword>
<dbReference type="OrthoDB" id="9803444at2"/>
<evidence type="ECO:0000256" key="1">
    <source>
        <dbReference type="ARBA" id="ARBA00004651"/>
    </source>
</evidence>
<comment type="subcellular location">
    <subcellularLocation>
        <location evidence="1">Cell membrane</location>
        <topology evidence="1">Multi-pass membrane protein</topology>
    </subcellularLocation>
</comment>
<dbReference type="PANTHER" id="PTHR34979:SF1">
    <property type="entry name" value="INNER MEMBRANE PROTEIN YGAZ"/>
    <property type="match status" value="1"/>
</dbReference>
<reference evidence="9 10" key="1">
    <citation type="journal article" date="2011" name="Stand. Genomic Sci.">
        <title>Complete genome sequence of Parvibaculum lavamentivorans type strain (DS-1(T)).</title>
        <authorList>
            <person name="Schleheck D."/>
            <person name="Weiss M."/>
            <person name="Pitluck S."/>
            <person name="Bruce D."/>
            <person name="Land M.L."/>
            <person name="Han S."/>
            <person name="Saunders E."/>
            <person name="Tapia R."/>
            <person name="Detter C."/>
            <person name="Brettin T."/>
            <person name="Han J."/>
            <person name="Woyke T."/>
            <person name="Goodwin L."/>
            <person name="Pennacchio L."/>
            <person name="Nolan M."/>
            <person name="Cook A.M."/>
            <person name="Kjelleberg S."/>
            <person name="Thomas T."/>
        </authorList>
    </citation>
    <scope>NUCLEOTIDE SEQUENCE [LARGE SCALE GENOMIC DNA]</scope>
    <source>
        <strain evidence="10">DS-1 / DSM 13023 / NCIMB 13966</strain>
    </source>
</reference>
<dbReference type="EMBL" id="CP000774">
    <property type="protein sequence ID" value="ABS63577.1"/>
    <property type="molecule type" value="Genomic_DNA"/>
</dbReference>
<comment type="similarity">
    <text evidence="2">Belongs to the AzlC family.</text>
</comment>
<name>A7HUJ4_PARL1</name>
<evidence type="ECO:0000313" key="9">
    <source>
        <dbReference type="EMBL" id="ABS63577.1"/>
    </source>
</evidence>
<keyword evidence="5 8" id="KW-0812">Transmembrane</keyword>
<evidence type="ECO:0000256" key="6">
    <source>
        <dbReference type="ARBA" id="ARBA00022989"/>
    </source>
</evidence>
<dbReference type="STRING" id="402881.Plav_1962"/>
<dbReference type="KEGG" id="pla:Plav_1962"/>
<feature type="transmembrane region" description="Helical" evidence="8">
    <location>
        <begin position="135"/>
        <end position="157"/>
    </location>
</feature>
<evidence type="ECO:0000313" key="10">
    <source>
        <dbReference type="Proteomes" id="UP000006377"/>
    </source>
</evidence>
<dbReference type="GO" id="GO:0005886">
    <property type="term" value="C:plasma membrane"/>
    <property type="evidence" value="ECO:0007669"/>
    <property type="project" value="UniProtKB-SubCell"/>
</dbReference>
<dbReference type="AlphaFoldDB" id="A7HUJ4"/>
<accession>A7HUJ4</accession>
<proteinExistence type="inferred from homology"/>
<gene>
    <name evidence="9" type="ordered locus">Plav_1962</name>
</gene>
<keyword evidence="4" id="KW-1003">Cell membrane</keyword>
<feature type="transmembrane region" description="Helical" evidence="8">
    <location>
        <begin position="67"/>
        <end position="84"/>
    </location>
</feature>
<feature type="transmembrane region" description="Helical" evidence="8">
    <location>
        <begin position="209"/>
        <end position="225"/>
    </location>
</feature>
<evidence type="ECO:0000256" key="5">
    <source>
        <dbReference type="ARBA" id="ARBA00022692"/>
    </source>
</evidence>
<organism evidence="9 10">
    <name type="scientific">Parvibaculum lavamentivorans (strain DS-1 / DSM 13023 / NCIMB 13966)</name>
    <dbReference type="NCBI Taxonomy" id="402881"/>
    <lineage>
        <taxon>Bacteria</taxon>
        <taxon>Pseudomonadati</taxon>
        <taxon>Pseudomonadota</taxon>
        <taxon>Alphaproteobacteria</taxon>
        <taxon>Hyphomicrobiales</taxon>
        <taxon>Parvibaculaceae</taxon>
        <taxon>Parvibaculum</taxon>
    </lineage>
</organism>
<protein>
    <submittedName>
        <fullName evidence="9">AzlC family protein</fullName>
    </submittedName>
</protein>
<feature type="transmembrane region" description="Helical" evidence="8">
    <location>
        <begin position="40"/>
        <end position="60"/>
    </location>
</feature>
<keyword evidence="6 8" id="KW-1133">Transmembrane helix</keyword>
<dbReference type="GO" id="GO:1903785">
    <property type="term" value="P:L-valine transmembrane transport"/>
    <property type="evidence" value="ECO:0007669"/>
    <property type="project" value="TreeGrafter"/>
</dbReference>
<dbReference type="PANTHER" id="PTHR34979">
    <property type="entry name" value="INNER MEMBRANE PROTEIN YGAZ"/>
    <property type="match status" value="1"/>
</dbReference>
<dbReference type="Proteomes" id="UP000006377">
    <property type="component" value="Chromosome"/>
</dbReference>
<sequence>MRPALQDYADGIRVMLPLIPGSIPFGMIAGAVAAEVKLSAAQGIGASIIMFAGTAQLATMQLIAENAPALVVVLTGLVINLRFAMYSASLAPHFAGLSSAKRNLLAYVMTDQSYALSITRFARDNEMSGAAKFRFYIGGALLMWVFWIAATAAGYFLGNKVPPSWSLDFVVPLSFLALLVPGIRDSSTATAAAVGAGIAVAAWTLPFNLGLFLAAMCGIAAGYIVENRSSRKDLDAGKDL</sequence>
<feature type="transmembrane region" description="Helical" evidence="8">
    <location>
        <begin position="163"/>
        <end position="180"/>
    </location>
</feature>
<dbReference type="RefSeq" id="WP_012110873.1">
    <property type="nucleotide sequence ID" value="NC_009719.1"/>
</dbReference>
<feature type="transmembrane region" description="Helical" evidence="8">
    <location>
        <begin position="12"/>
        <end position="34"/>
    </location>
</feature>
<evidence type="ECO:0000256" key="7">
    <source>
        <dbReference type="ARBA" id="ARBA00023136"/>
    </source>
</evidence>
<evidence type="ECO:0000256" key="8">
    <source>
        <dbReference type="SAM" id="Phobius"/>
    </source>
</evidence>
<evidence type="ECO:0000256" key="2">
    <source>
        <dbReference type="ARBA" id="ARBA00010735"/>
    </source>
</evidence>